<protein>
    <submittedName>
        <fullName evidence="2">Beta-galactosidase trimerization domain-containing protein</fullName>
    </submittedName>
</protein>
<dbReference type="PANTHER" id="PTHR36447:SF1">
    <property type="entry name" value="BETA-GALACTOSIDASE GANA"/>
    <property type="match status" value="1"/>
</dbReference>
<comment type="caution">
    <text evidence="2">The sequence shown here is derived from an EMBL/GenBank/DDBJ whole genome shotgun (WGS) entry which is preliminary data.</text>
</comment>
<dbReference type="AlphaFoldDB" id="A0AAE3F101"/>
<proteinExistence type="predicted"/>
<dbReference type="PANTHER" id="PTHR36447">
    <property type="entry name" value="BETA-GALACTOSIDASE GANA"/>
    <property type="match status" value="1"/>
</dbReference>
<sequence length="215" mass="24114">MGKAKMGIVINHSENIFLPQMIITKPEMEEKVEAFVKNGGTVIVTYRHAVKDADNNVPFGETLPVHYNALAGLTVEETESLQDYDAFPVVGSGVFEGVEGTGGIFRDMIQVQDAEVLFHYADAFYLEFAAVMRKQTGRGTLYYVSCGLEEKITKLLMEQVMRDWHFQMVPSEEGLEIVTRGNEKQKVTMYINHNAKEVTYGDMTLAPFACKILEA</sequence>
<dbReference type="Gene3D" id="3.40.50.880">
    <property type="match status" value="1"/>
</dbReference>
<evidence type="ECO:0000259" key="1">
    <source>
        <dbReference type="Pfam" id="PF08532"/>
    </source>
</evidence>
<name>A0AAE3F101_9FIRM</name>
<feature type="domain" description="Beta-galactosidase trimerisation" evidence="1">
    <location>
        <begin position="16"/>
        <end position="163"/>
    </location>
</feature>
<dbReference type="Proteomes" id="UP001199915">
    <property type="component" value="Unassembled WGS sequence"/>
</dbReference>
<dbReference type="RefSeq" id="WP_055265839.1">
    <property type="nucleotide sequence ID" value="NZ_CZAL01000004.1"/>
</dbReference>
<organism evidence="2 3">
    <name type="scientific">Fusicatenibacter saccharivorans</name>
    <dbReference type="NCBI Taxonomy" id="1150298"/>
    <lineage>
        <taxon>Bacteria</taxon>
        <taxon>Bacillati</taxon>
        <taxon>Bacillota</taxon>
        <taxon>Clostridia</taxon>
        <taxon>Lachnospirales</taxon>
        <taxon>Lachnospiraceae</taxon>
        <taxon>Fusicatenibacter</taxon>
    </lineage>
</organism>
<evidence type="ECO:0000313" key="3">
    <source>
        <dbReference type="Proteomes" id="UP001199915"/>
    </source>
</evidence>
<dbReference type="GO" id="GO:0004565">
    <property type="term" value="F:beta-galactosidase activity"/>
    <property type="evidence" value="ECO:0007669"/>
    <property type="project" value="InterPro"/>
</dbReference>
<dbReference type="GO" id="GO:0005975">
    <property type="term" value="P:carbohydrate metabolic process"/>
    <property type="evidence" value="ECO:0007669"/>
    <property type="project" value="InterPro"/>
</dbReference>
<dbReference type="InterPro" id="IPR029062">
    <property type="entry name" value="Class_I_gatase-like"/>
</dbReference>
<dbReference type="CDD" id="cd03143">
    <property type="entry name" value="A4_beta-galactosidase_middle_domain"/>
    <property type="match status" value="1"/>
</dbReference>
<evidence type="ECO:0000313" key="2">
    <source>
        <dbReference type="EMBL" id="MCG4764858.1"/>
    </source>
</evidence>
<reference evidence="2" key="1">
    <citation type="submission" date="2022-01" db="EMBL/GenBank/DDBJ databases">
        <title>Collection of gut derived symbiotic bacterial strains cultured from healthy donors.</title>
        <authorList>
            <person name="Lin H."/>
            <person name="Kohout C."/>
            <person name="Waligurski E."/>
            <person name="Pamer E.G."/>
        </authorList>
    </citation>
    <scope>NUCLEOTIDE SEQUENCE</scope>
    <source>
        <strain evidence="2">DFI.5.49</strain>
    </source>
</reference>
<dbReference type="Pfam" id="PF08532">
    <property type="entry name" value="Glyco_hydro_42M"/>
    <property type="match status" value="1"/>
</dbReference>
<dbReference type="EMBL" id="JAKNFS010000005">
    <property type="protein sequence ID" value="MCG4764858.1"/>
    <property type="molecule type" value="Genomic_DNA"/>
</dbReference>
<dbReference type="InterPro" id="IPR003476">
    <property type="entry name" value="Glyco_hydro_42"/>
</dbReference>
<gene>
    <name evidence="2" type="ORF">L0N21_04950</name>
</gene>
<dbReference type="SUPFAM" id="SSF52317">
    <property type="entry name" value="Class I glutamine amidotransferase-like"/>
    <property type="match status" value="1"/>
</dbReference>
<accession>A0AAE3F101</accession>
<dbReference type="InterPro" id="IPR013738">
    <property type="entry name" value="Beta_galactosidase_Trimer"/>
</dbReference>